<protein>
    <recommendedName>
        <fullName evidence="9 10">tRNA (guanine(26)-N(2))-dimethyltransferase</fullName>
        <ecNumber evidence="7 10">2.1.1.216</ecNumber>
    </recommendedName>
</protein>
<dbReference type="Proteomes" id="UP001219518">
    <property type="component" value="Unassembled WGS sequence"/>
</dbReference>
<dbReference type="GO" id="GO:0000049">
    <property type="term" value="F:tRNA binding"/>
    <property type="evidence" value="ECO:0007669"/>
    <property type="project" value="UniProtKB-UniRule"/>
</dbReference>
<dbReference type="FunFam" id="3.30.56.70:FF:000001">
    <property type="entry name" value="tRNA (guanine(26)-N(2))-dimethyltransferase"/>
    <property type="match status" value="1"/>
</dbReference>
<dbReference type="GO" id="GO:0160104">
    <property type="term" value="F:tRNA (guanine(26)-N2)-dimethyltransferase activity"/>
    <property type="evidence" value="ECO:0007669"/>
    <property type="project" value="UniProtKB-UniRule"/>
</dbReference>
<evidence type="ECO:0000256" key="4">
    <source>
        <dbReference type="ARBA" id="ARBA00022691"/>
    </source>
</evidence>
<keyword evidence="3 10" id="KW-0808">Transferase</keyword>
<keyword evidence="1 10" id="KW-0820">tRNA-binding</keyword>
<gene>
    <name evidence="12" type="ORF">KUF71_001744</name>
</gene>
<dbReference type="GO" id="GO:0002940">
    <property type="term" value="P:tRNA N2-guanine methylation"/>
    <property type="evidence" value="ECO:0007669"/>
    <property type="project" value="TreeGrafter"/>
</dbReference>
<dbReference type="Pfam" id="PF02005">
    <property type="entry name" value="TRM"/>
    <property type="match status" value="1"/>
</dbReference>
<evidence type="ECO:0000256" key="8">
    <source>
        <dbReference type="ARBA" id="ARBA00051897"/>
    </source>
</evidence>
<keyword evidence="6 10" id="KW-0694">RNA-binding</keyword>
<evidence type="ECO:0000256" key="5">
    <source>
        <dbReference type="ARBA" id="ARBA00022694"/>
    </source>
</evidence>
<dbReference type="EMBL" id="JAHWGI010001134">
    <property type="protein sequence ID" value="KAK3923085.1"/>
    <property type="molecule type" value="Genomic_DNA"/>
</dbReference>
<accession>A0AAE1HM47</accession>
<reference evidence="12" key="1">
    <citation type="submission" date="2021-07" db="EMBL/GenBank/DDBJ databases">
        <authorList>
            <person name="Catto M.A."/>
            <person name="Jacobson A."/>
            <person name="Kennedy G."/>
            <person name="Labadie P."/>
            <person name="Hunt B.G."/>
            <person name="Srinivasan R."/>
        </authorList>
    </citation>
    <scope>NUCLEOTIDE SEQUENCE</scope>
    <source>
        <strain evidence="12">PL_HMW_Pooled</strain>
        <tissue evidence="12">Head</tissue>
    </source>
</reference>
<keyword evidence="13" id="KW-1185">Reference proteome</keyword>
<dbReference type="CDD" id="cd02440">
    <property type="entry name" value="AdoMet_MTases"/>
    <property type="match status" value="1"/>
</dbReference>
<name>A0AAE1HM47_9NEOP</name>
<comment type="caution">
    <text evidence="12">The sequence shown here is derived from an EMBL/GenBank/DDBJ whole genome shotgun (WGS) entry which is preliminary data.</text>
</comment>
<dbReference type="InterPro" id="IPR002905">
    <property type="entry name" value="Trm1"/>
</dbReference>
<keyword evidence="2 10" id="KW-0489">Methyltransferase</keyword>
<evidence type="ECO:0000256" key="7">
    <source>
        <dbReference type="ARBA" id="ARBA00039099"/>
    </source>
</evidence>
<proteinExistence type="inferred from homology"/>
<evidence type="ECO:0000256" key="6">
    <source>
        <dbReference type="ARBA" id="ARBA00022884"/>
    </source>
</evidence>
<dbReference type="SUPFAM" id="SSF53335">
    <property type="entry name" value="S-adenosyl-L-methionine-dependent methyltransferases"/>
    <property type="match status" value="1"/>
</dbReference>
<sequence>MDSDVNTSDKQPVEQGLILPLSEETINEGKAKILKASSKTVFYNPVQEFNRDLSILVLSIHAQDHFKQKRVQKQKELKRNASISETEESTTSVDEPELELKAGEVYEDGMVILEALAATGLRSIRYAKEVPGVKRIVANDLSPSAVESLKANIAFNGVDHLVAPSHNDASMVMYQNRPPAPRFDVVDLDPYGCPSHFLDGAVQSVSNQGLLMVTCTDMAVLAGNSPETCYSKYGAISLRSKCCHEMAIRIALQCIESHANRYGRYITPLLSISADFYIRMFVRVNSSPSQCKRSISKLSLVYQCVGCETLTLQPLGEYKRINPNNPNQMKTILPHVPSVPENCPHCDMRYHVGGPIWNAPIHDKAFVTRLLDALSEEQSVGKFGTCKRLEGMLSVIEEELVDVPLYYQLDRMSSLMGVSTMPTVTFSSAILNAGYRLSQSHCKPSCFKTDAPQHFVWDTLRAWNKDKPATEKQLKEGSLSSKLLSKPLKSTVDFTMHPDANPDSKLRRKCRYQLNPLKFWGPGIRSIAK</sequence>
<reference evidence="12" key="2">
    <citation type="journal article" date="2023" name="BMC Genomics">
        <title>Pest status, molecular evolution, and epigenetic factors derived from the genome assembly of Frankliniella fusca, a thysanopteran phytovirus vector.</title>
        <authorList>
            <person name="Catto M.A."/>
            <person name="Labadie P.E."/>
            <person name="Jacobson A.L."/>
            <person name="Kennedy G.G."/>
            <person name="Srinivasan R."/>
            <person name="Hunt B.G."/>
        </authorList>
    </citation>
    <scope>NUCLEOTIDE SEQUENCE</scope>
    <source>
        <strain evidence="12">PL_HMW_Pooled</strain>
    </source>
</reference>
<keyword evidence="5 10" id="KW-0819">tRNA processing</keyword>
<comment type="catalytic activity">
    <reaction evidence="8 10">
        <text>guanosine(26) in tRNA + 2 S-adenosyl-L-methionine = N(2)-dimethylguanosine(26) in tRNA + 2 S-adenosyl-L-homocysteine + 2 H(+)</text>
        <dbReference type="Rhea" id="RHEA:43140"/>
        <dbReference type="Rhea" id="RHEA-COMP:10359"/>
        <dbReference type="Rhea" id="RHEA-COMP:10360"/>
        <dbReference type="ChEBI" id="CHEBI:15378"/>
        <dbReference type="ChEBI" id="CHEBI:57856"/>
        <dbReference type="ChEBI" id="CHEBI:59789"/>
        <dbReference type="ChEBI" id="CHEBI:74269"/>
        <dbReference type="ChEBI" id="CHEBI:74513"/>
        <dbReference type="EC" id="2.1.1.216"/>
    </reaction>
</comment>
<evidence type="ECO:0000256" key="9">
    <source>
        <dbReference type="ARBA" id="ARBA00074266"/>
    </source>
</evidence>
<evidence type="ECO:0000256" key="11">
    <source>
        <dbReference type="SAM" id="MobiDB-lite"/>
    </source>
</evidence>
<dbReference type="InterPro" id="IPR029063">
    <property type="entry name" value="SAM-dependent_MTases_sf"/>
</dbReference>
<dbReference type="PANTHER" id="PTHR10631">
    <property type="entry name" value="N 2 ,N 2 -DIMETHYLGUANOSINE TRNA METHYLTRANSFERASE"/>
    <property type="match status" value="1"/>
</dbReference>
<feature type="region of interest" description="Disordered" evidence="11">
    <location>
        <begin position="71"/>
        <end position="95"/>
    </location>
</feature>
<dbReference type="InterPro" id="IPR042296">
    <property type="entry name" value="tRNA_met_Trm1_C"/>
</dbReference>
<dbReference type="Gene3D" id="3.40.50.150">
    <property type="entry name" value="Vaccinia Virus protein VP39"/>
    <property type="match status" value="1"/>
</dbReference>
<evidence type="ECO:0000313" key="13">
    <source>
        <dbReference type="Proteomes" id="UP001219518"/>
    </source>
</evidence>
<keyword evidence="4 10" id="KW-0949">S-adenosyl-L-methionine</keyword>
<dbReference type="NCBIfam" id="TIGR00308">
    <property type="entry name" value="TRM1"/>
    <property type="match status" value="1"/>
</dbReference>
<dbReference type="GO" id="GO:0005634">
    <property type="term" value="C:nucleus"/>
    <property type="evidence" value="ECO:0007669"/>
    <property type="project" value="TreeGrafter"/>
</dbReference>
<dbReference type="Gene3D" id="3.30.56.70">
    <property type="entry name" value="N2,N2-dimethylguanosine tRNA methyltransferase, C-terminal domain"/>
    <property type="match status" value="1"/>
</dbReference>
<dbReference type="AlphaFoldDB" id="A0AAE1HM47"/>
<dbReference type="EC" id="2.1.1.216" evidence="7 10"/>
<organism evidence="12 13">
    <name type="scientific">Frankliniella fusca</name>
    <dbReference type="NCBI Taxonomy" id="407009"/>
    <lineage>
        <taxon>Eukaryota</taxon>
        <taxon>Metazoa</taxon>
        <taxon>Ecdysozoa</taxon>
        <taxon>Arthropoda</taxon>
        <taxon>Hexapoda</taxon>
        <taxon>Insecta</taxon>
        <taxon>Pterygota</taxon>
        <taxon>Neoptera</taxon>
        <taxon>Paraneoptera</taxon>
        <taxon>Thysanoptera</taxon>
        <taxon>Terebrantia</taxon>
        <taxon>Thripoidea</taxon>
        <taxon>Thripidae</taxon>
        <taxon>Frankliniella</taxon>
    </lineage>
</organism>
<comment type="similarity">
    <text evidence="10">Belongs to the class I-like SAM-binding methyltransferase superfamily. Trm1 family.</text>
</comment>
<evidence type="ECO:0000256" key="2">
    <source>
        <dbReference type="ARBA" id="ARBA00022603"/>
    </source>
</evidence>
<evidence type="ECO:0000256" key="10">
    <source>
        <dbReference type="PROSITE-ProRule" id="PRU00958"/>
    </source>
</evidence>
<evidence type="ECO:0000256" key="3">
    <source>
        <dbReference type="ARBA" id="ARBA00022679"/>
    </source>
</evidence>
<dbReference type="PANTHER" id="PTHR10631:SF3">
    <property type="entry name" value="TRNA (GUANINE(26)-N(2))-DIMETHYLTRANSFERASE"/>
    <property type="match status" value="1"/>
</dbReference>
<evidence type="ECO:0000313" key="12">
    <source>
        <dbReference type="EMBL" id="KAK3923085.1"/>
    </source>
</evidence>
<dbReference type="PROSITE" id="PS51626">
    <property type="entry name" value="SAM_MT_TRM1"/>
    <property type="match status" value="1"/>
</dbReference>
<evidence type="ECO:0000256" key="1">
    <source>
        <dbReference type="ARBA" id="ARBA00022555"/>
    </source>
</evidence>